<gene>
    <name evidence="1" type="ORF">H9736_01650</name>
</gene>
<accession>A0A9D2B7C0</accession>
<proteinExistence type="predicted"/>
<reference evidence="1" key="2">
    <citation type="submission" date="2021-04" db="EMBL/GenBank/DDBJ databases">
        <authorList>
            <person name="Gilroy R."/>
        </authorList>
    </citation>
    <scope>NUCLEOTIDE SEQUENCE</scope>
    <source>
        <strain evidence="1">CHK188-5543</strain>
    </source>
</reference>
<dbReference type="AlphaFoldDB" id="A0A9D2B7C0"/>
<dbReference type="Proteomes" id="UP000886800">
    <property type="component" value="Unassembled WGS sequence"/>
</dbReference>
<dbReference type="EMBL" id="DXES01000033">
    <property type="protein sequence ID" value="HIX64932.1"/>
    <property type="molecule type" value="Genomic_DNA"/>
</dbReference>
<protein>
    <submittedName>
        <fullName evidence="1">Uncharacterized protein</fullName>
    </submittedName>
</protein>
<evidence type="ECO:0000313" key="1">
    <source>
        <dbReference type="EMBL" id="HIX64932.1"/>
    </source>
</evidence>
<reference evidence="1" key="1">
    <citation type="journal article" date="2021" name="PeerJ">
        <title>Extensive microbial diversity within the chicken gut microbiome revealed by metagenomics and culture.</title>
        <authorList>
            <person name="Gilroy R."/>
            <person name="Ravi A."/>
            <person name="Getino M."/>
            <person name="Pursley I."/>
            <person name="Horton D.L."/>
            <person name="Alikhan N.F."/>
            <person name="Baker D."/>
            <person name="Gharbi K."/>
            <person name="Hall N."/>
            <person name="Watson M."/>
            <person name="Adriaenssens E.M."/>
            <person name="Foster-Nyarko E."/>
            <person name="Jarju S."/>
            <person name="Secka A."/>
            <person name="Antonio M."/>
            <person name="Oren A."/>
            <person name="Chaudhuri R.R."/>
            <person name="La Ragione R."/>
            <person name="Hildebrand F."/>
            <person name="Pallen M.J."/>
        </authorList>
    </citation>
    <scope>NUCLEOTIDE SEQUENCE</scope>
    <source>
        <strain evidence="1">CHK188-5543</strain>
    </source>
</reference>
<organism evidence="1 2">
    <name type="scientific">Candidatus Anaerotruncus excrementipullorum</name>
    <dbReference type="NCBI Taxonomy" id="2838465"/>
    <lineage>
        <taxon>Bacteria</taxon>
        <taxon>Bacillati</taxon>
        <taxon>Bacillota</taxon>
        <taxon>Clostridia</taxon>
        <taxon>Eubacteriales</taxon>
        <taxon>Oscillospiraceae</taxon>
        <taxon>Anaerotruncus</taxon>
    </lineage>
</organism>
<evidence type="ECO:0000313" key="2">
    <source>
        <dbReference type="Proteomes" id="UP000886800"/>
    </source>
</evidence>
<comment type="caution">
    <text evidence="1">The sequence shown here is derived from an EMBL/GenBank/DDBJ whole genome shotgun (WGS) entry which is preliminary data.</text>
</comment>
<name>A0A9D2B7C0_9FIRM</name>
<sequence>MGRICIVVFTWIFSFSLFLPPLKSMYLSNEALSLIETFENVAVQENSDTFSATIVEYKPLKENIYFEDSEFYLLEAIPEEKIYIYRCKNPHIMEGVLLQCGSYLYKLNWPLFRNILRISYGDYDFDQKKELAVANCTAAGNIVSYEDLHIIEFLSNHNIQDFRMSENLFKDSFAEDLRISLLPEKNQITIQMGNFSPVIFSSFPSLPQNLNTANYTLDIGEKRNYILESTSIRGIYSVQILCDGMTFPDQTAFIEANIFYSNGNFSVKPIKIGILEHKN</sequence>